<feature type="compositionally biased region" description="Polar residues" evidence="1">
    <location>
        <begin position="65"/>
        <end position="83"/>
    </location>
</feature>
<name>A0AA39F341_MICHY</name>
<accession>A0AA39F341</accession>
<keyword evidence="3" id="KW-1185">Reference proteome</keyword>
<feature type="region of interest" description="Disordered" evidence="1">
    <location>
        <begin position="114"/>
        <end position="133"/>
    </location>
</feature>
<gene>
    <name evidence="2" type="ORF">PV327_008411</name>
</gene>
<feature type="compositionally biased region" description="Low complexity" evidence="1">
    <location>
        <begin position="173"/>
        <end position="187"/>
    </location>
</feature>
<reference evidence="2" key="1">
    <citation type="journal article" date="2023" name="bioRxiv">
        <title>Scaffold-level genome assemblies of two parasitoid biocontrol wasps reveal the parthenogenesis mechanism and an associated novel virus.</title>
        <authorList>
            <person name="Inwood S."/>
            <person name="Skelly J."/>
            <person name="Guhlin J."/>
            <person name="Harrop T."/>
            <person name="Goldson S."/>
            <person name="Dearden P."/>
        </authorList>
    </citation>
    <scope>NUCLEOTIDE SEQUENCE</scope>
    <source>
        <strain evidence="2">Lincoln</strain>
        <tissue evidence="2">Whole body</tissue>
    </source>
</reference>
<dbReference type="EMBL" id="JAQQBR010001834">
    <property type="protein sequence ID" value="KAK0162037.1"/>
    <property type="molecule type" value="Genomic_DNA"/>
</dbReference>
<sequence length="197" mass="22336">MFSELCRETLRKAAVCYSAGRTGSPSPSPPTSPPSSPAKETKIVTNIELANVNCANDQVRELSSSSIRAKSQYANQGTITSSTDSREITNKKSNSTDNMEKRTSMFTDFTRKWRRERRRAKNNASDPEIRECRSSSCERVHSNTNYYYQNKTNNNIEYYHQRRECKRYRRDSSGSSTDPDDSSTSGDEVGSLNKVEQ</sequence>
<evidence type="ECO:0000313" key="3">
    <source>
        <dbReference type="Proteomes" id="UP001168972"/>
    </source>
</evidence>
<protein>
    <submittedName>
        <fullName evidence="2">Uncharacterized protein</fullName>
    </submittedName>
</protein>
<feature type="region of interest" description="Disordered" evidence="1">
    <location>
        <begin position="19"/>
        <end position="41"/>
    </location>
</feature>
<dbReference type="AlphaFoldDB" id="A0AA39F341"/>
<feature type="region of interest" description="Disordered" evidence="1">
    <location>
        <begin position="163"/>
        <end position="197"/>
    </location>
</feature>
<evidence type="ECO:0000256" key="1">
    <source>
        <dbReference type="SAM" id="MobiDB-lite"/>
    </source>
</evidence>
<dbReference type="Proteomes" id="UP001168972">
    <property type="component" value="Unassembled WGS sequence"/>
</dbReference>
<proteinExistence type="predicted"/>
<comment type="caution">
    <text evidence="2">The sequence shown here is derived from an EMBL/GenBank/DDBJ whole genome shotgun (WGS) entry which is preliminary data.</text>
</comment>
<evidence type="ECO:0000313" key="2">
    <source>
        <dbReference type="EMBL" id="KAK0162037.1"/>
    </source>
</evidence>
<organism evidence="2 3">
    <name type="scientific">Microctonus hyperodae</name>
    <name type="common">Parasitoid wasp</name>
    <dbReference type="NCBI Taxonomy" id="165561"/>
    <lineage>
        <taxon>Eukaryota</taxon>
        <taxon>Metazoa</taxon>
        <taxon>Ecdysozoa</taxon>
        <taxon>Arthropoda</taxon>
        <taxon>Hexapoda</taxon>
        <taxon>Insecta</taxon>
        <taxon>Pterygota</taxon>
        <taxon>Neoptera</taxon>
        <taxon>Endopterygota</taxon>
        <taxon>Hymenoptera</taxon>
        <taxon>Apocrita</taxon>
        <taxon>Ichneumonoidea</taxon>
        <taxon>Braconidae</taxon>
        <taxon>Euphorinae</taxon>
        <taxon>Microctonus</taxon>
    </lineage>
</organism>
<feature type="region of interest" description="Disordered" evidence="1">
    <location>
        <begin position="65"/>
        <end position="101"/>
    </location>
</feature>
<reference evidence="2" key="2">
    <citation type="submission" date="2023-03" db="EMBL/GenBank/DDBJ databases">
        <authorList>
            <person name="Inwood S.N."/>
            <person name="Skelly J.G."/>
            <person name="Guhlin J."/>
            <person name="Harrop T.W.R."/>
            <person name="Goldson S.G."/>
            <person name="Dearden P.K."/>
        </authorList>
    </citation>
    <scope>NUCLEOTIDE SEQUENCE</scope>
    <source>
        <strain evidence="2">Lincoln</strain>
        <tissue evidence="2">Whole body</tissue>
    </source>
</reference>
<feature type="compositionally biased region" description="Pro residues" evidence="1">
    <location>
        <begin position="26"/>
        <end position="36"/>
    </location>
</feature>